<reference evidence="1 3" key="1">
    <citation type="submission" date="2018-08" db="EMBL/GenBank/DDBJ databases">
        <title>A genome reference for cultivated species of the human gut microbiota.</title>
        <authorList>
            <person name="Zou Y."/>
            <person name="Xue W."/>
            <person name="Luo G."/>
        </authorList>
    </citation>
    <scope>NUCLEOTIDE SEQUENCE [LARGE SCALE GENOMIC DNA]</scope>
    <source>
        <strain evidence="1 3">AF37-12</strain>
    </source>
</reference>
<dbReference type="InterPro" id="IPR026408">
    <property type="entry name" value="GG_sam_targ_CFB"/>
</dbReference>
<reference evidence="2 4" key="2">
    <citation type="submission" date="2021-06" db="EMBL/GenBank/DDBJ databases">
        <title>Interrogation of the integrated mobile genetic elements in gut-associated Bacteroides with a consensus prediction approach.</title>
        <authorList>
            <person name="Campbell D.E."/>
            <person name="Leigh J.R."/>
            <person name="Kim T."/>
            <person name="England W."/>
            <person name="Whitaker R.J."/>
            <person name="Degnan P.H."/>
        </authorList>
    </citation>
    <scope>NUCLEOTIDE SEQUENCE [LARGE SCALE GENOMIC DNA]</scope>
    <source>
        <strain evidence="2 4">WAL8669</strain>
    </source>
</reference>
<protein>
    <submittedName>
        <fullName evidence="1">RSAM-modified peptide</fullName>
    </submittedName>
    <submittedName>
        <fullName evidence="2">TIGR04149 family rSAM-modified RiPP</fullName>
    </submittedName>
</protein>
<evidence type="ECO:0000313" key="2">
    <source>
        <dbReference type="EMBL" id="UYU65853.1"/>
    </source>
</evidence>
<organism evidence="1 3">
    <name type="scientific">Bacteroides thetaiotaomicron</name>
    <dbReference type="NCBI Taxonomy" id="818"/>
    <lineage>
        <taxon>Bacteria</taxon>
        <taxon>Pseudomonadati</taxon>
        <taxon>Bacteroidota</taxon>
        <taxon>Bacteroidia</taxon>
        <taxon>Bacteroidales</taxon>
        <taxon>Bacteroidaceae</taxon>
        <taxon>Bacteroides</taxon>
    </lineage>
</organism>
<dbReference type="EMBL" id="QROV01000031">
    <property type="protein sequence ID" value="RHL54073.1"/>
    <property type="molecule type" value="Genomic_DNA"/>
</dbReference>
<evidence type="ECO:0000313" key="1">
    <source>
        <dbReference type="EMBL" id="RHL54073.1"/>
    </source>
</evidence>
<dbReference type="EMBL" id="CP083680">
    <property type="protein sequence ID" value="UYU65853.1"/>
    <property type="molecule type" value="Genomic_DNA"/>
</dbReference>
<name>A0A412GIL0_BACT4</name>
<sequence>MKKISKISLHQLDRAELSKKQQGLLFGGGDPGWCKCGSCATPSGGSPSTAENEAANKENGYTITGSNDPVCVCQGGEGSAMQTVSK</sequence>
<dbReference type="Proteomes" id="UP000283616">
    <property type="component" value="Unassembled WGS sequence"/>
</dbReference>
<evidence type="ECO:0000313" key="3">
    <source>
        <dbReference type="Proteomes" id="UP000283616"/>
    </source>
</evidence>
<gene>
    <name evidence="1" type="ORF">DW011_21240</name>
    <name evidence="2" type="ORF">KQP68_20110</name>
</gene>
<accession>A0A412GIL0</accession>
<dbReference type="Proteomes" id="UP001156218">
    <property type="component" value="Chromosome"/>
</dbReference>
<evidence type="ECO:0000313" key="4">
    <source>
        <dbReference type="Proteomes" id="UP001156218"/>
    </source>
</evidence>
<proteinExistence type="predicted"/>
<dbReference type="AlphaFoldDB" id="A0A412GIL0"/>
<dbReference type="RefSeq" id="WP_016269287.1">
    <property type="nucleotide sequence ID" value="NZ_CAXSVM010000075.1"/>
</dbReference>
<dbReference type="NCBIfam" id="TIGR04149">
    <property type="entry name" value="GG_sam_targ_CFB"/>
    <property type="match status" value="1"/>
</dbReference>